<sequence length="214" mass="21895">MQTKVLVSAMLAGLTAAQTLNIPTRSGSIVSLSAPSVISGSKDMGNKEFDRGRACDPDADTGSDSAVFILENGATLSNVIIGVNQLEGVHCKGACTLKNVWFRDVCEDAISALGTGDVLIQGGGAQNAVDKVVQHNGRGTVTIDGFTVNVKAKSVKELVGINSNYGDVATISNTCGSSVSKVCQEYKGVNKGSGESSKVSTTANCKGQTSLSAC</sequence>
<feature type="chain" id="PRO_5025091747" description="Pectate lyase" evidence="10">
    <location>
        <begin position="18"/>
        <end position="214"/>
    </location>
</feature>
<dbReference type="Gene3D" id="2.160.20.10">
    <property type="entry name" value="Single-stranded right-handed beta-helix, Pectin lyase-like"/>
    <property type="match status" value="2"/>
</dbReference>
<comment type="cofactor">
    <cofactor evidence="2 10">
        <name>Ca(2+)</name>
        <dbReference type="ChEBI" id="CHEBI:29108"/>
    </cofactor>
</comment>
<dbReference type="AlphaFoldDB" id="L2G952"/>
<dbReference type="EC" id="4.2.2.2" evidence="10"/>
<gene>
    <name evidence="11" type="ORF">CGGC5_5356</name>
</gene>
<comment type="subcellular location">
    <subcellularLocation>
        <location evidence="3 10">Secreted</location>
    </subcellularLocation>
</comment>
<comment type="function">
    <text evidence="9 10">Pectinolytic enzyme consist of four classes of enzymes: pectin lyase, polygalacturonase, pectin methylesterase and rhamnogalacturonase. Among pectinolytic enzymes, pectin lyase is the most important in depolymerization of pectin, since it cleaves internal glycosidic bonds of highly methylated pectins. Favors pectate, the anion, over pectin, the methyl ester.</text>
</comment>
<evidence type="ECO:0000256" key="4">
    <source>
        <dbReference type="ARBA" id="ARBA00006463"/>
    </source>
</evidence>
<protein>
    <recommendedName>
        <fullName evidence="10">Pectate lyase</fullName>
        <ecNumber evidence="10">4.2.2.2</ecNumber>
    </recommendedName>
</protein>
<keyword evidence="8 10" id="KW-0456">Lyase</keyword>
<evidence type="ECO:0000256" key="2">
    <source>
        <dbReference type="ARBA" id="ARBA00001913"/>
    </source>
</evidence>
<dbReference type="PANTHER" id="PTHR33407:SF9">
    <property type="entry name" value="PECTATE LYASE F-RELATED"/>
    <property type="match status" value="1"/>
</dbReference>
<dbReference type="GO" id="GO:0005576">
    <property type="term" value="C:extracellular region"/>
    <property type="evidence" value="ECO:0007669"/>
    <property type="project" value="UniProtKB-SubCell"/>
</dbReference>
<dbReference type="STRING" id="1213859.L2G952"/>
<dbReference type="EMBL" id="KB020595">
    <property type="protein sequence ID" value="ELA34816.1"/>
    <property type="molecule type" value="Genomic_DNA"/>
</dbReference>
<evidence type="ECO:0000256" key="6">
    <source>
        <dbReference type="ARBA" id="ARBA00022729"/>
    </source>
</evidence>
<dbReference type="PANTHER" id="PTHR33407">
    <property type="entry name" value="PECTATE LYASE F-RELATED"/>
    <property type="match status" value="1"/>
</dbReference>
<accession>L2G952</accession>
<dbReference type="SUPFAM" id="SSF51126">
    <property type="entry name" value="Pectin lyase-like"/>
    <property type="match status" value="1"/>
</dbReference>
<reference evidence="11" key="1">
    <citation type="submission" date="2012-08" db="EMBL/GenBank/DDBJ databases">
        <title>Genome analysis of Colletotrichum orbiculare and Colletotrichum fructicola.</title>
        <authorList>
            <person name="Gan P.H.P."/>
            <person name="Ikeda K."/>
            <person name="Irieda H."/>
            <person name="Narusaka M."/>
            <person name="O'Connell R.J."/>
            <person name="Narusaka Y."/>
            <person name="Takano Y."/>
            <person name="Kubo Y."/>
            <person name="Shirasu K."/>
        </authorList>
    </citation>
    <scope>NUCLEOTIDE SEQUENCE</scope>
    <source>
        <strain evidence="11">Nara gc5</strain>
    </source>
</reference>
<organism evidence="11">
    <name type="scientific">Colletotrichum fructicola (strain Nara gc5)</name>
    <name type="common">Anthracnose fungus</name>
    <name type="synonym">Colletotrichum gloeosporioides (strain Nara gc5)</name>
    <dbReference type="NCBI Taxonomy" id="1213859"/>
    <lineage>
        <taxon>Eukaryota</taxon>
        <taxon>Fungi</taxon>
        <taxon>Dikarya</taxon>
        <taxon>Ascomycota</taxon>
        <taxon>Pezizomycotina</taxon>
        <taxon>Sordariomycetes</taxon>
        <taxon>Hypocreomycetidae</taxon>
        <taxon>Glomerellales</taxon>
        <taxon>Glomerellaceae</taxon>
        <taxon>Colletotrichum</taxon>
        <taxon>Colletotrichum gloeosporioides species complex</taxon>
    </lineage>
</organism>
<evidence type="ECO:0000256" key="10">
    <source>
        <dbReference type="RuleBase" id="RU367009"/>
    </source>
</evidence>
<evidence type="ECO:0000256" key="1">
    <source>
        <dbReference type="ARBA" id="ARBA00000695"/>
    </source>
</evidence>
<comment type="similarity">
    <text evidence="4 10">Belongs to the polysaccharide lyase 3 family.</text>
</comment>
<feature type="signal peptide" evidence="10">
    <location>
        <begin position="1"/>
        <end position="17"/>
    </location>
</feature>
<evidence type="ECO:0000256" key="8">
    <source>
        <dbReference type="ARBA" id="ARBA00023239"/>
    </source>
</evidence>
<evidence type="ECO:0000256" key="5">
    <source>
        <dbReference type="ARBA" id="ARBA00022525"/>
    </source>
</evidence>
<keyword evidence="5 10" id="KW-0964">Secreted</keyword>
<proteinExistence type="inferred from homology"/>
<dbReference type="GO" id="GO:0045490">
    <property type="term" value="P:pectin catabolic process"/>
    <property type="evidence" value="ECO:0007669"/>
    <property type="project" value="TreeGrafter"/>
</dbReference>
<dbReference type="InterPro" id="IPR012334">
    <property type="entry name" value="Pectin_lyas_fold"/>
</dbReference>
<dbReference type="Pfam" id="PF03211">
    <property type="entry name" value="Pectate_lyase"/>
    <property type="match status" value="1"/>
</dbReference>
<comment type="catalytic activity">
    <reaction evidence="1 10">
        <text>Eliminative cleavage of (1-&gt;4)-alpha-D-galacturonan to give oligosaccharides with 4-deoxy-alpha-D-galact-4-enuronosyl groups at their non-reducing ends.</text>
        <dbReference type="EC" id="4.2.2.2"/>
    </reaction>
</comment>
<evidence type="ECO:0000256" key="9">
    <source>
        <dbReference type="ARBA" id="ARBA00025679"/>
    </source>
</evidence>
<dbReference type="GO" id="GO:0030570">
    <property type="term" value="F:pectate lyase activity"/>
    <property type="evidence" value="ECO:0007669"/>
    <property type="project" value="UniProtKB-UniRule"/>
</dbReference>
<keyword evidence="6 10" id="KW-0732">Signal</keyword>
<evidence type="ECO:0000313" key="11">
    <source>
        <dbReference type="EMBL" id="ELA34816.1"/>
    </source>
</evidence>
<keyword evidence="7 10" id="KW-0106">Calcium</keyword>
<dbReference type="HOGENOM" id="CLU_044863_3_1_1"/>
<dbReference type="InterPro" id="IPR011050">
    <property type="entry name" value="Pectin_lyase_fold/virulence"/>
</dbReference>
<name>L2G952_COLFN</name>
<evidence type="ECO:0000256" key="7">
    <source>
        <dbReference type="ARBA" id="ARBA00022837"/>
    </source>
</evidence>
<dbReference type="InterPro" id="IPR004898">
    <property type="entry name" value="Pectate_lyase_PlyH/PlyE-like"/>
</dbReference>
<evidence type="ECO:0000256" key="3">
    <source>
        <dbReference type="ARBA" id="ARBA00004613"/>
    </source>
</evidence>